<protein>
    <submittedName>
        <fullName evidence="2">T9SS type A sorting domain-containing protein</fullName>
    </submittedName>
</protein>
<dbReference type="AlphaFoldDB" id="A0A4Q1CFP7"/>
<dbReference type="NCBIfam" id="TIGR04183">
    <property type="entry name" value="Por_Secre_tail"/>
    <property type="match status" value="1"/>
</dbReference>
<dbReference type="InterPro" id="IPR026444">
    <property type="entry name" value="Secre_tail"/>
</dbReference>
<dbReference type="EMBL" id="SDHW01000005">
    <property type="protein sequence ID" value="RXK58717.1"/>
    <property type="molecule type" value="Genomic_DNA"/>
</dbReference>
<dbReference type="Proteomes" id="UP000290204">
    <property type="component" value="Unassembled WGS sequence"/>
</dbReference>
<dbReference type="PANTHER" id="PTHR24273:SF32">
    <property type="entry name" value="HYALIN"/>
    <property type="match status" value="1"/>
</dbReference>
<dbReference type="Gene3D" id="2.80.10.50">
    <property type="match status" value="1"/>
</dbReference>
<dbReference type="OrthoDB" id="9805017at2"/>
<dbReference type="NCBIfam" id="TIGR02608">
    <property type="entry name" value="delta_60_rpt"/>
    <property type="match status" value="2"/>
</dbReference>
<evidence type="ECO:0000259" key="1">
    <source>
        <dbReference type="Pfam" id="PF18962"/>
    </source>
</evidence>
<dbReference type="InterPro" id="IPR013431">
    <property type="entry name" value="Delta_60_rpt"/>
</dbReference>
<evidence type="ECO:0000313" key="3">
    <source>
        <dbReference type="Proteomes" id="UP000290204"/>
    </source>
</evidence>
<dbReference type="Pfam" id="PF18962">
    <property type="entry name" value="Por_Secre_tail"/>
    <property type="match status" value="1"/>
</dbReference>
<dbReference type="InterPro" id="IPR013783">
    <property type="entry name" value="Ig-like_fold"/>
</dbReference>
<dbReference type="Pfam" id="PF17164">
    <property type="entry name" value="DUF5122"/>
    <property type="match status" value="2"/>
</dbReference>
<keyword evidence="3" id="KW-1185">Reference proteome</keyword>
<organism evidence="2 3">
    <name type="scientific">Lacibacter luteus</name>
    <dbReference type="NCBI Taxonomy" id="2508719"/>
    <lineage>
        <taxon>Bacteria</taxon>
        <taxon>Pseudomonadati</taxon>
        <taxon>Bacteroidota</taxon>
        <taxon>Chitinophagia</taxon>
        <taxon>Chitinophagales</taxon>
        <taxon>Chitinophagaceae</taxon>
        <taxon>Lacibacter</taxon>
    </lineage>
</organism>
<gene>
    <name evidence="2" type="ORF">ESA94_15110</name>
</gene>
<proteinExistence type="predicted"/>
<sequence length="1145" mass="123371">MVFYQARRLVDAGRNKTMTNFLYNKTYIMKLRYLLVAVLTFFCLTINAQPGALDKAFGSFGISVSTERSIFERIFPLSGGKFLVTEGELAVRTYPNGATESYTYSIFRRYNADGTADLTYGYNGARRFFTSDEYHQWFTSFAVLSDGRIVATESAQVLGGNPVSLNRIWIISADGATAGILAELSVLGYFAVRLNDITVDKNNRVVVTGYVRGTMSTDKNRTYIARLNSDGSFDETFFNGGFRILVENSSYNYEGRKVVTDANNNIILWEDGYYAYVQQDGSTIEAEGSYISKFKENGSRETSFPYVKTNAVVRSLLTDGNSEIIYLNNSVIKRLNTDGSLDLDFSPEMSARKLVIQPDNKIIAIGGNSVFQLARFGTNGTPDPSFGTNGYVTTDLNLTALAVDAIYRNRRIYLSGYVINGFGYGTIAAYDGSDVRMTCPSPQNPYNVDAGKCYATVNGINAIMSTSTLYANVQHKLEYNGSVVEGEGGVAGKQFQKGTTKVTYTYTDITTQTCSFNITVEDKDPPVARCKNVTVQLDASGNGTLTAAQVDNGSTDGCGIQSRVLSKTSFSCSDPAINTVTLTVTDIHGNTASCTATVTVEDKVPPVAKCKNITVYLDATGNVSITSAQVDDGSTDACGIKSLVLSKTSFDCSNKGNNQVTLTVTDNNNNVSTCNANVLVVDNLPPIITAVVPTPQAIWPSDRKMKPVTVSTTSTDNCPGTTCKITAVAIKQGEFAGDNIGPDWEITGNNTVNLRAEIPKRGVKRIYTITVTCTDAAGNESSANTDVIVSHNIITPASGASVKIGTTVSLTGEFWDVPGKTHTAKWLIDDKTIGGIVTEPSGINNGAVAGSYKFTAAGVYKLRMNVTDQYGVTGYSNTNENLDAILVVYDPNGGYTYGGGKFTSPQGALIKTPSATGEATYGFTVNYKNGALPKGETQFDFKVGDFEFNALNFDYLAISNAKAQFKGTGKIIGGQSGIGFIMTVIDGALDGTGVDKIRMKVFNRNTGQVYYDNQPGASDAASPTQPVGANSIVVISGSNGSIITAKSGSDELENERLSIKLVDELTASVYPNPASSYFNVLVNSNDVNERIILQVYDLNGRLVEVKNNVSNESIIRLGDLYKAGVYYVKVIQGKQHKELKLVKLN</sequence>
<evidence type="ECO:0000313" key="2">
    <source>
        <dbReference type="EMBL" id="RXK58717.1"/>
    </source>
</evidence>
<comment type="caution">
    <text evidence="2">The sequence shown here is derived from an EMBL/GenBank/DDBJ whole genome shotgun (WGS) entry which is preliminary data.</text>
</comment>
<accession>A0A4Q1CFP7</accession>
<feature type="domain" description="Secretion system C-terminal sorting" evidence="1">
    <location>
        <begin position="1069"/>
        <end position="1140"/>
    </location>
</feature>
<dbReference type="PANTHER" id="PTHR24273">
    <property type="entry name" value="FI04643P-RELATED"/>
    <property type="match status" value="1"/>
</dbReference>
<dbReference type="SUPFAM" id="SSF101898">
    <property type="entry name" value="NHL repeat"/>
    <property type="match status" value="1"/>
</dbReference>
<reference evidence="2 3" key="1">
    <citation type="submission" date="2019-01" db="EMBL/GenBank/DDBJ databases">
        <title>Lacibacter sp. strain TTM-7.</title>
        <authorList>
            <person name="Chen W.-M."/>
        </authorList>
    </citation>
    <scope>NUCLEOTIDE SEQUENCE [LARGE SCALE GENOMIC DNA]</scope>
    <source>
        <strain evidence="2 3">TTM-7</strain>
    </source>
</reference>
<name>A0A4Q1CFP7_9BACT</name>
<dbReference type="Gene3D" id="2.60.40.10">
    <property type="entry name" value="Immunoglobulins"/>
    <property type="match status" value="1"/>
</dbReference>